<dbReference type="GO" id="GO:0005886">
    <property type="term" value="C:plasma membrane"/>
    <property type="evidence" value="ECO:0007669"/>
    <property type="project" value="UniProtKB-SubCell"/>
</dbReference>
<gene>
    <name evidence="10" type="ORF">HNQ60_004922</name>
</gene>
<evidence type="ECO:0000256" key="7">
    <source>
        <dbReference type="SAM" id="Phobius"/>
    </source>
</evidence>
<dbReference type="PANTHER" id="PTHR30572:SF4">
    <property type="entry name" value="ABC TRANSPORTER PERMEASE YTRF"/>
    <property type="match status" value="1"/>
</dbReference>
<comment type="caution">
    <text evidence="10">The sequence shown here is derived from an EMBL/GenBank/DDBJ whole genome shotgun (WGS) entry which is preliminary data.</text>
</comment>
<evidence type="ECO:0000259" key="8">
    <source>
        <dbReference type="Pfam" id="PF02687"/>
    </source>
</evidence>
<accession>A0A841HRQ4</accession>
<comment type="similarity">
    <text evidence="6">Belongs to the ABC-4 integral membrane protein family.</text>
</comment>
<feature type="transmembrane region" description="Helical" evidence="7">
    <location>
        <begin position="328"/>
        <end position="355"/>
    </location>
</feature>
<evidence type="ECO:0000313" key="10">
    <source>
        <dbReference type="EMBL" id="MBB6096031.1"/>
    </source>
</evidence>
<feature type="transmembrane region" description="Helical" evidence="7">
    <location>
        <begin position="367"/>
        <end position="386"/>
    </location>
</feature>
<keyword evidence="2" id="KW-1003">Cell membrane</keyword>
<keyword evidence="4 7" id="KW-1133">Transmembrane helix</keyword>
<dbReference type="InterPro" id="IPR050250">
    <property type="entry name" value="Macrolide_Exporter_MacB"/>
</dbReference>
<feature type="domain" description="MacB-like periplasmic core" evidence="9">
    <location>
        <begin position="25"/>
        <end position="210"/>
    </location>
</feature>
<dbReference type="GO" id="GO:0022857">
    <property type="term" value="F:transmembrane transporter activity"/>
    <property type="evidence" value="ECO:0007669"/>
    <property type="project" value="TreeGrafter"/>
</dbReference>
<sequence>MEFRPILSAMLRNKTGVFLVGLQIALTLAVVANAVFIIMQRVEKIGRPPGIDSANLIFAQSYGFGPNYDHRDTVRRDVDMLRAIPGVVAVTALNGIPMSGGGRQSGYTIEPPTPQPNPTTSNIYFVDEHGVDALGVKLIEGRAFTEAEIQYNENPTNSDFAPSVIITQAVAQQMFGDGPALGKPIYDNLGQSAIVIGVIENMLGAWVGFDQPSNVMLQPRLSNGPTIRYAIRTEPGRRDQLVPEVEKKLAESNLNRAVTWVRPHTYWVERSYRADSRMVAFLSVIVSLMVLVTALGIVGLASFHVSVRTKQIGTRRAVGARRIDIIRYFMIENWLLTTGGVALGLVLAFAFGHWLSSTYSLPRLEPLYPVAGVVLLWILGQIAVFVPARRAAAIPPAIATRTV</sequence>
<organism evidence="10 11">
    <name type="scientific">Povalibacter uvarum</name>
    <dbReference type="NCBI Taxonomy" id="732238"/>
    <lineage>
        <taxon>Bacteria</taxon>
        <taxon>Pseudomonadati</taxon>
        <taxon>Pseudomonadota</taxon>
        <taxon>Gammaproteobacteria</taxon>
        <taxon>Steroidobacterales</taxon>
        <taxon>Steroidobacteraceae</taxon>
        <taxon>Povalibacter</taxon>
    </lineage>
</organism>
<dbReference type="EMBL" id="JACHHZ010000006">
    <property type="protein sequence ID" value="MBB6096031.1"/>
    <property type="molecule type" value="Genomic_DNA"/>
</dbReference>
<evidence type="ECO:0000256" key="6">
    <source>
        <dbReference type="ARBA" id="ARBA00038076"/>
    </source>
</evidence>
<dbReference type="PANTHER" id="PTHR30572">
    <property type="entry name" value="MEMBRANE COMPONENT OF TRANSPORTER-RELATED"/>
    <property type="match status" value="1"/>
</dbReference>
<feature type="domain" description="ABC3 transporter permease C-terminal" evidence="8">
    <location>
        <begin position="284"/>
        <end position="396"/>
    </location>
</feature>
<reference evidence="10 11" key="1">
    <citation type="submission" date="2020-08" db="EMBL/GenBank/DDBJ databases">
        <title>Genomic Encyclopedia of Type Strains, Phase IV (KMG-IV): sequencing the most valuable type-strain genomes for metagenomic binning, comparative biology and taxonomic classification.</title>
        <authorList>
            <person name="Goeker M."/>
        </authorList>
    </citation>
    <scope>NUCLEOTIDE SEQUENCE [LARGE SCALE GENOMIC DNA]</scope>
    <source>
        <strain evidence="10 11">DSM 26723</strain>
    </source>
</reference>
<comment type="subcellular location">
    <subcellularLocation>
        <location evidence="1">Cell membrane</location>
        <topology evidence="1">Multi-pass membrane protein</topology>
    </subcellularLocation>
</comment>
<dbReference type="Proteomes" id="UP000588068">
    <property type="component" value="Unassembled WGS sequence"/>
</dbReference>
<dbReference type="AlphaFoldDB" id="A0A841HRQ4"/>
<dbReference type="Pfam" id="PF02687">
    <property type="entry name" value="FtsX"/>
    <property type="match status" value="1"/>
</dbReference>
<protein>
    <submittedName>
        <fullName evidence="10">Putative ABC transport system permease protein</fullName>
    </submittedName>
</protein>
<evidence type="ECO:0000256" key="5">
    <source>
        <dbReference type="ARBA" id="ARBA00023136"/>
    </source>
</evidence>
<keyword evidence="3 7" id="KW-0812">Transmembrane</keyword>
<evidence type="ECO:0000256" key="2">
    <source>
        <dbReference type="ARBA" id="ARBA00022475"/>
    </source>
</evidence>
<keyword evidence="5 7" id="KW-0472">Membrane</keyword>
<evidence type="ECO:0000259" key="9">
    <source>
        <dbReference type="Pfam" id="PF12704"/>
    </source>
</evidence>
<evidence type="ECO:0000256" key="4">
    <source>
        <dbReference type="ARBA" id="ARBA00022989"/>
    </source>
</evidence>
<dbReference type="InterPro" id="IPR025857">
    <property type="entry name" value="MacB_PCD"/>
</dbReference>
<evidence type="ECO:0000256" key="3">
    <source>
        <dbReference type="ARBA" id="ARBA00022692"/>
    </source>
</evidence>
<evidence type="ECO:0000256" key="1">
    <source>
        <dbReference type="ARBA" id="ARBA00004651"/>
    </source>
</evidence>
<dbReference type="InterPro" id="IPR003838">
    <property type="entry name" value="ABC3_permease_C"/>
</dbReference>
<evidence type="ECO:0000313" key="11">
    <source>
        <dbReference type="Proteomes" id="UP000588068"/>
    </source>
</evidence>
<proteinExistence type="inferred from homology"/>
<keyword evidence="11" id="KW-1185">Reference proteome</keyword>
<feature type="transmembrane region" description="Helical" evidence="7">
    <location>
        <begin position="278"/>
        <end position="307"/>
    </location>
</feature>
<dbReference type="RefSeq" id="WP_184335409.1">
    <property type="nucleotide sequence ID" value="NZ_JACHHZ010000006.1"/>
</dbReference>
<dbReference type="Pfam" id="PF12704">
    <property type="entry name" value="MacB_PCD"/>
    <property type="match status" value="1"/>
</dbReference>
<name>A0A841HRQ4_9GAMM</name>